<evidence type="ECO:0000313" key="3">
    <source>
        <dbReference type="Proteomes" id="UP000226031"/>
    </source>
</evidence>
<reference evidence="2 3" key="1">
    <citation type="submission" date="2017-10" db="EMBL/GenBank/DDBJ databases">
        <title>Comparative genomics in systemic dimorphic fungi from Ajellomycetaceae.</title>
        <authorList>
            <person name="Munoz J.F."/>
            <person name="Mcewen J.G."/>
            <person name="Clay O.K."/>
            <person name="Cuomo C.A."/>
        </authorList>
    </citation>
    <scope>NUCLEOTIDE SEQUENCE [LARGE SCALE GENOMIC DNA]</scope>
    <source>
        <strain evidence="2 3">UAMH4076</strain>
    </source>
</reference>
<evidence type="ECO:0000313" key="2">
    <source>
        <dbReference type="EMBL" id="PGH28935.1"/>
    </source>
</evidence>
<feature type="compositionally biased region" description="Low complexity" evidence="1">
    <location>
        <begin position="90"/>
        <end position="104"/>
    </location>
</feature>
<accession>A0A2B7Z5R8</accession>
<gene>
    <name evidence="2" type="ORF">GX50_08321</name>
</gene>
<dbReference type="EMBL" id="PDND01000295">
    <property type="protein sequence ID" value="PGH28935.1"/>
    <property type="molecule type" value="Genomic_DNA"/>
</dbReference>
<evidence type="ECO:0000256" key="1">
    <source>
        <dbReference type="SAM" id="MobiDB-lite"/>
    </source>
</evidence>
<feature type="region of interest" description="Disordered" evidence="1">
    <location>
        <begin position="90"/>
        <end position="120"/>
    </location>
</feature>
<protein>
    <submittedName>
        <fullName evidence="2">Uncharacterized protein</fullName>
    </submittedName>
</protein>
<proteinExistence type="predicted"/>
<dbReference type="Proteomes" id="UP000226031">
    <property type="component" value="Unassembled WGS sequence"/>
</dbReference>
<dbReference type="AlphaFoldDB" id="A0A2B7Z5R8"/>
<name>A0A2B7Z5R8_9EURO</name>
<dbReference type="STRING" id="73230.A0A2B7Z5R8"/>
<keyword evidence="3" id="KW-1185">Reference proteome</keyword>
<comment type="caution">
    <text evidence="2">The sequence shown here is derived from an EMBL/GenBank/DDBJ whole genome shotgun (WGS) entry which is preliminary data.</text>
</comment>
<organism evidence="2 3">
    <name type="scientific">[Emmonsia] crescens</name>
    <dbReference type="NCBI Taxonomy" id="73230"/>
    <lineage>
        <taxon>Eukaryota</taxon>
        <taxon>Fungi</taxon>
        <taxon>Dikarya</taxon>
        <taxon>Ascomycota</taxon>
        <taxon>Pezizomycotina</taxon>
        <taxon>Eurotiomycetes</taxon>
        <taxon>Eurotiomycetidae</taxon>
        <taxon>Onygenales</taxon>
        <taxon>Ajellomycetaceae</taxon>
        <taxon>Emergomyces</taxon>
    </lineage>
</organism>
<sequence length="149" mass="15806">MQISSALLTASAASAISLQPNHRMASMAFGKLKSRQSNICKPIHPSYSCEKSCGEGLEACKRFPNRLLPQRIFLHRNRLLSQREAPLECSASESLTASTATSPTPTSPPDDSGDAPTRHLYGNPTFGVANKIGAQPGLIAAGLGLLSFL</sequence>